<evidence type="ECO:0000313" key="2">
    <source>
        <dbReference type="EMBL" id="VDK25279.1"/>
    </source>
</evidence>
<organism evidence="4">
    <name type="scientific">Taenia asiatica</name>
    <name type="common">Asian tapeworm</name>
    <dbReference type="NCBI Taxonomy" id="60517"/>
    <lineage>
        <taxon>Eukaryota</taxon>
        <taxon>Metazoa</taxon>
        <taxon>Spiralia</taxon>
        <taxon>Lophotrochozoa</taxon>
        <taxon>Platyhelminthes</taxon>
        <taxon>Cestoda</taxon>
        <taxon>Eucestoda</taxon>
        <taxon>Cyclophyllidea</taxon>
        <taxon>Taeniidae</taxon>
        <taxon>Taenia</taxon>
    </lineage>
</organism>
<name>A0A0R3VYG5_TAEAS</name>
<feature type="region of interest" description="Disordered" evidence="1">
    <location>
        <begin position="12"/>
        <end position="43"/>
    </location>
</feature>
<feature type="compositionally biased region" description="Basic residues" evidence="1">
    <location>
        <begin position="106"/>
        <end position="119"/>
    </location>
</feature>
<dbReference type="AlphaFoldDB" id="A0A0R3VYG5"/>
<accession>A0A0R3VYG5</accession>
<dbReference type="EMBL" id="UYRS01001729">
    <property type="protein sequence ID" value="VDK25279.1"/>
    <property type="molecule type" value="Genomic_DNA"/>
</dbReference>
<protein>
    <submittedName>
        <fullName evidence="2 4">Uncharacterized protein</fullName>
    </submittedName>
</protein>
<dbReference type="Proteomes" id="UP000282613">
    <property type="component" value="Unassembled WGS sequence"/>
</dbReference>
<gene>
    <name evidence="2" type="ORF">TASK_LOCUS2460</name>
</gene>
<dbReference type="WBParaSite" id="TASK_0000245901-mRNA-1">
    <property type="protein sequence ID" value="TASK_0000245901-mRNA-1"/>
    <property type="gene ID" value="TASK_0000245901"/>
</dbReference>
<feature type="compositionally biased region" description="Basic and acidic residues" evidence="1">
    <location>
        <begin position="120"/>
        <end position="147"/>
    </location>
</feature>
<reference evidence="2 3" key="2">
    <citation type="submission" date="2018-11" db="EMBL/GenBank/DDBJ databases">
        <authorList>
            <consortium name="Pathogen Informatics"/>
        </authorList>
    </citation>
    <scope>NUCLEOTIDE SEQUENCE [LARGE SCALE GENOMIC DNA]</scope>
</reference>
<evidence type="ECO:0000256" key="1">
    <source>
        <dbReference type="SAM" id="MobiDB-lite"/>
    </source>
</evidence>
<evidence type="ECO:0000313" key="4">
    <source>
        <dbReference type="WBParaSite" id="TASK_0000245901-mRNA-1"/>
    </source>
</evidence>
<reference evidence="4" key="1">
    <citation type="submission" date="2017-02" db="UniProtKB">
        <authorList>
            <consortium name="WormBaseParasite"/>
        </authorList>
    </citation>
    <scope>IDENTIFICATION</scope>
</reference>
<sequence length="147" mass="17252">MVDIVGIVVRREEEERRRRKKKEDEEEEEEEGEEKKMSRGASDMKFMRFQQMLDFLASPRTRPLRPMEMEEATSAGTSYAITTLPDECEWREGGGGVNDAREVSVKKRRQRKVKGRSTKRAREEGREEKWEDKKGGLEKEVKDAKSR</sequence>
<keyword evidence="3" id="KW-1185">Reference proteome</keyword>
<evidence type="ECO:0000313" key="3">
    <source>
        <dbReference type="Proteomes" id="UP000282613"/>
    </source>
</evidence>
<feature type="region of interest" description="Disordered" evidence="1">
    <location>
        <begin position="88"/>
        <end position="147"/>
    </location>
</feature>
<proteinExistence type="predicted"/>